<evidence type="ECO:0000313" key="2">
    <source>
        <dbReference type="Proteomes" id="UP000823388"/>
    </source>
</evidence>
<protein>
    <submittedName>
        <fullName evidence="1">Uncharacterized protein</fullName>
    </submittedName>
</protein>
<name>A0A8T0RHH4_PANVG</name>
<comment type="caution">
    <text evidence="1">The sequence shown here is derived from an EMBL/GenBank/DDBJ whole genome shotgun (WGS) entry which is preliminary data.</text>
</comment>
<evidence type="ECO:0000313" key="1">
    <source>
        <dbReference type="EMBL" id="KAG2584874.1"/>
    </source>
</evidence>
<proteinExistence type="predicted"/>
<reference evidence="1" key="1">
    <citation type="submission" date="2020-05" db="EMBL/GenBank/DDBJ databases">
        <title>WGS assembly of Panicum virgatum.</title>
        <authorList>
            <person name="Lovell J.T."/>
            <person name="Jenkins J."/>
            <person name="Shu S."/>
            <person name="Juenger T.E."/>
            <person name="Schmutz J."/>
        </authorList>
    </citation>
    <scope>NUCLEOTIDE SEQUENCE</scope>
    <source>
        <strain evidence="1">AP13</strain>
    </source>
</reference>
<dbReference type="AlphaFoldDB" id="A0A8T0RHH4"/>
<gene>
    <name evidence="1" type="ORF">PVAP13_6KG301412</name>
</gene>
<accession>A0A8T0RHH4</accession>
<keyword evidence="2" id="KW-1185">Reference proteome</keyword>
<sequence length="154" mass="17063">MGSAKLAKDAHPHETLANLLQTHDTRSPLPPAPPDASSSCDWDCRHLPGNGKAAIDTGVALHPLASVSANSLEGTSWCFQERARRSPRYGHSWRPASNRRWMPGGRCSRGSIWWVMAHPCIPLWRGDVIEGALISNCLWKPIDTNLEIARHKLF</sequence>
<organism evidence="1 2">
    <name type="scientific">Panicum virgatum</name>
    <name type="common">Blackwell switchgrass</name>
    <dbReference type="NCBI Taxonomy" id="38727"/>
    <lineage>
        <taxon>Eukaryota</taxon>
        <taxon>Viridiplantae</taxon>
        <taxon>Streptophyta</taxon>
        <taxon>Embryophyta</taxon>
        <taxon>Tracheophyta</taxon>
        <taxon>Spermatophyta</taxon>
        <taxon>Magnoliopsida</taxon>
        <taxon>Liliopsida</taxon>
        <taxon>Poales</taxon>
        <taxon>Poaceae</taxon>
        <taxon>PACMAD clade</taxon>
        <taxon>Panicoideae</taxon>
        <taxon>Panicodae</taxon>
        <taxon>Paniceae</taxon>
        <taxon>Panicinae</taxon>
        <taxon>Panicum</taxon>
        <taxon>Panicum sect. Hiantes</taxon>
    </lineage>
</organism>
<dbReference type="EMBL" id="CM029047">
    <property type="protein sequence ID" value="KAG2584874.1"/>
    <property type="molecule type" value="Genomic_DNA"/>
</dbReference>
<dbReference type="Proteomes" id="UP000823388">
    <property type="component" value="Chromosome 6K"/>
</dbReference>